<dbReference type="Gene3D" id="4.10.1000.10">
    <property type="entry name" value="Zinc finger, CCCH-type"/>
    <property type="match status" value="1"/>
</dbReference>
<evidence type="ECO:0000256" key="7">
    <source>
        <dbReference type="SAM" id="MobiDB-lite"/>
    </source>
</evidence>
<feature type="compositionally biased region" description="Basic and acidic residues" evidence="7">
    <location>
        <begin position="138"/>
        <end position="148"/>
    </location>
</feature>
<dbReference type="OrthoDB" id="411372at2759"/>
<dbReference type="PROSITE" id="PS50103">
    <property type="entry name" value="ZF_C3H1"/>
    <property type="match status" value="3"/>
</dbReference>
<dbReference type="Pfam" id="PF00642">
    <property type="entry name" value="zf-CCCH"/>
    <property type="match status" value="1"/>
</dbReference>
<dbReference type="InterPro" id="IPR045124">
    <property type="entry name" value="Su(sable)-like"/>
</dbReference>
<dbReference type="GO" id="GO:0045892">
    <property type="term" value="P:negative regulation of DNA-templated transcription"/>
    <property type="evidence" value="ECO:0007669"/>
    <property type="project" value="InterPro"/>
</dbReference>
<evidence type="ECO:0000256" key="6">
    <source>
        <dbReference type="PROSITE-ProRule" id="PRU00723"/>
    </source>
</evidence>
<feature type="compositionally biased region" description="Polar residues" evidence="7">
    <location>
        <begin position="818"/>
        <end position="829"/>
    </location>
</feature>
<feature type="compositionally biased region" description="Basic and acidic residues" evidence="7">
    <location>
        <begin position="87"/>
        <end position="109"/>
    </location>
</feature>
<feature type="compositionally biased region" description="Low complexity" evidence="7">
    <location>
        <begin position="1186"/>
        <end position="1195"/>
    </location>
</feature>
<evidence type="ECO:0000256" key="3">
    <source>
        <dbReference type="ARBA" id="ARBA00022737"/>
    </source>
</evidence>
<feature type="compositionally biased region" description="Basic and acidic residues" evidence="7">
    <location>
        <begin position="51"/>
        <end position="67"/>
    </location>
</feature>
<dbReference type="InterPro" id="IPR036855">
    <property type="entry name" value="Znf_CCCH_sf"/>
</dbReference>
<evidence type="ECO:0000259" key="8">
    <source>
        <dbReference type="PROSITE" id="PS50103"/>
    </source>
</evidence>
<feature type="compositionally biased region" description="Polar residues" evidence="7">
    <location>
        <begin position="796"/>
        <end position="807"/>
    </location>
</feature>
<keyword evidence="3" id="KW-0677">Repeat</keyword>
<dbReference type="InterPro" id="IPR000571">
    <property type="entry name" value="Znf_CCCH"/>
</dbReference>
<evidence type="ECO:0000313" key="10">
    <source>
        <dbReference type="RefSeq" id="XP_011310438.1"/>
    </source>
</evidence>
<keyword evidence="4 6" id="KW-0863">Zinc-finger</keyword>
<feature type="compositionally biased region" description="Acidic residues" evidence="7">
    <location>
        <begin position="22"/>
        <end position="37"/>
    </location>
</feature>
<feature type="region of interest" description="Disordered" evidence="7">
    <location>
        <begin position="399"/>
        <end position="443"/>
    </location>
</feature>
<feature type="compositionally biased region" description="Basic and acidic residues" evidence="7">
    <location>
        <begin position="831"/>
        <end position="848"/>
    </location>
</feature>
<dbReference type="SUPFAM" id="SSF90229">
    <property type="entry name" value="CCCH zinc finger"/>
    <property type="match status" value="3"/>
</dbReference>
<reference evidence="10" key="1">
    <citation type="submission" date="2025-08" db="UniProtKB">
        <authorList>
            <consortium name="RefSeq"/>
        </authorList>
    </citation>
    <scope>IDENTIFICATION</scope>
    <source>
        <strain evidence="10">USDA-PBARC FA_bdor</strain>
        <tissue evidence="10">Whole organism</tissue>
    </source>
</reference>
<feature type="domain" description="C3H1-type" evidence="8">
    <location>
        <begin position="259"/>
        <end position="286"/>
    </location>
</feature>
<dbReference type="PANTHER" id="PTHR13119">
    <property type="entry name" value="ZINC FINGER CCCH DOMAIN-CONTAINING PROTEI"/>
    <property type="match status" value="1"/>
</dbReference>
<dbReference type="GeneID" id="105270899"/>
<sequence length="1221" mass="135369">MALESVTAAERLIQRNCNAANDDLEDGEIPSDEDDEPLPPPTPVKAPDPAKSSKSESHRDRNSESKSSKSKSKSSTSTTVSGTGGGKSDRFTKYKNPSEDWAGDVEKAIKAALDGDNNKEEKSKGKGSSSRSKNRKRSRDEKEEERNKDQKKRRLSEDENGNEDEDEFMFVRGASPINRKDLHDGSPPRRSHENDNFDNNSDRDSEERSNRHRDEKRVSNRGSTPRRSGKNERTGKNKGRGSARNERNGRRNQITDHNQDPDSICLYFMQGKCHRGDDCPFSHNALPPRKMELCKFYLMDCCAKRDKCLYMHHDFPCKFHHTGLKCGAGSNCKFSHEPLNDQVKNILLKHLETAPKEILGDFPRLSRESALMMINHTARNHSQGLEDDSQKIPSLFDVSLTSPNAQGNTSSTDKDEDLSVDSQKRSNSSKEKKSANKKTRWGSDDDRVPLEQIVLLQTVNQLGLNLPNVALSLAMQQHQQMQQRLLIQQCIAANMDFYNEIQGNVLLEGKTKLTDGLKDSEELTSKSSEGHLISKDIDLRQLLANAMPKTPRILSLAEEAANLSKSKFDEESDREEESNLVIEVPVEEDDKNKDLEVDKKCKALEDGTNSQLDSRDSPVAKLSASGRETSTNLPKTAQEIFLRIQQQQKAAGDTLITSDEKLAVENALKDQEEWYSDESDRDNAAAAATAAADDNDDGDDDDDDDDDDDGHGNLQIVLKDNQKDEKSGRDNQYSSIEETPSLPSIILPQPAPIVDKLGDLSKIDISAEVTKLLSSIKPPLKRIFDDSSKNDEKSRTNSPDSSETLSSAVKLENEVLSPKSSPTTNTATVSRDPRMSRDPRQRRIEEIKSTSPSISDLRKTDSRTLRLETSIYSSGITSTDYTHGMDTDFRARSDQDHRRKDMDLRQRFQDFGDTDLRIGGFENGRSDVDLRQMLTLPFKPAPSHIPCTEIDASMASHLPLSYKVYVVDIPRPNYTGLKLTKNDAAVKHDPRLRKIFRLSNNDAPDSPMSPPQSKQIPDTPKSPPQLRADPRRKTLEISNQIPGNSMISGMPPNSGDLSIGLGSSVMPGPVLNMGMAQSSMLGGMNSISGMMNMPIQHTSGMPMGISQNGPSMQQNQLGLDSRFIQRNGGAGLLGPAPGLYSDVGPNYDQPFAGNNFNNFGSGANETMMGYGPSNQMNFGNNGPDWVGNSGANAGRNRGRVRRRNRNRSNPNNSSRGNRSPQ</sequence>
<feature type="region of interest" description="Disordered" evidence="7">
    <location>
        <begin position="1179"/>
        <end position="1221"/>
    </location>
</feature>
<feature type="region of interest" description="Disordered" evidence="7">
    <location>
        <begin position="781"/>
        <end position="861"/>
    </location>
</feature>
<evidence type="ECO:0000256" key="5">
    <source>
        <dbReference type="ARBA" id="ARBA00022833"/>
    </source>
</evidence>
<dbReference type="RefSeq" id="XP_011310438.1">
    <property type="nucleotide sequence ID" value="XM_011312136.1"/>
</dbReference>
<dbReference type="Proteomes" id="UP000694866">
    <property type="component" value="Unplaced"/>
</dbReference>
<feature type="compositionally biased region" description="Acidic residues" evidence="7">
    <location>
        <begin position="693"/>
        <end position="709"/>
    </location>
</feature>
<feature type="compositionally biased region" description="Basic and acidic residues" evidence="7">
    <location>
        <begin position="243"/>
        <end position="257"/>
    </location>
</feature>
<keyword evidence="1" id="KW-0597">Phosphoprotein</keyword>
<protein>
    <submittedName>
        <fullName evidence="10">Protein suppressor of sable isoform X1</fullName>
    </submittedName>
</protein>
<feature type="compositionally biased region" description="Basic residues" evidence="7">
    <location>
        <begin position="1196"/>
        <end position="1206"/>
    </location>
</feature>
<dbReference type="AlphaFoldDB" id="A0A9R1TK65"/>
<dbReference type="GO" id="GO:0008270">
    <property type="term" value="F:zinc ion binding"/>
    <property type="evidence" value="ECO:0007669"/>
    <property type="project" value="UniProtKB-KW"/>
</dbReference>
<feature type="compositionally biased region" description="Basic and acidic residues" evidence="7">
    <location>
        <begin position="782"/>
        <end position="795"/>
    </location>
</feature>
<dbReference type="CTD" id="31012"/>
<evidence type="ECO:0000256" key="4">
    <source>
        <dbReference type="ARBA" id="ARBA00022771"/>
    </source>
</evidence>
<accession>A0A9R1TK65</accession>
<feature type="domain" description="C3H1-type" evidence="8">
    <location>
        <begin position="317"/>
        <end position="339"/>
    </location>
</feature>
<feature type="zinc finger region" description="C3H1-type" evidence="6">
    <location>
        <begin position="259"/>
        <end position="286"/>
    </location>
</feature>
<feature type="compositionally biased region" description="Basic and acidic residues" evidence="7">
    <location>
        <begin position="720"/>
        <end position="729"/>
    </location>
</feature>
<feature type="zinc finger region" description="C3H1-type" evidence="6">
    <location>
        <begin position="317"/>
        <end position="339"/>
    </location>
</feature>
<keyword evidence="5 6" id="KW-0862">Zinc</keyword>
<dbReference type="KEGG" id="fas:105270899"/>
<feature type="compositionally biased region" description="Basic and acidic residues" evidence="7">
    <location>
        <begin position="422"/>
        <end position="434"/>
    </location>
</feature>
<dbReference type="Pfam" id="PF22623">
    <property type="entry name" value="zf-CCCH_9"/>
    <property type="match status" value="1"/>
</dbReference>
<feature type="compositionally biased region" description="Acidic residues" evidence="7">
    <location>
        <begin position="158"/>
        <end position="168"/>
    </location>
</feature>
<feature type="domain" description="C3H1-type" evidence="8">
    <location>
        <begin position="288"/>
        <end position="316"/>
    </location>
</feature>
<feature type="compositionally biased region" description="Low complexity" evidence="7">
    <location>
        <begin position="1207"/>
        <end position="1221"/>
    </location>
</feature>
<dbReference type="GO" id="GO:0003723">
    <property type="term" value="F:RNA binding"/>
    <property type="evidence" value="ECO:0007669"/>
    <property type="project" value="InterPro"/>
</dbReference>
<feature type="zinc finger region" description="C3H1-type" evidence="6">
    <location>
        <begin position="288"/>
        <end position="316"/>
    </location>
</feature>
<feature type="region of interest" description="Disordered" evidence="7">
    <location>
        <begin position="669"/>
        <end position="748"/>
    </location>
</feature>
<feature type="compositionally biased region" description="Polar residues" evidence="7">
    <location>
        <begin position="399"/>
        <end position="411"/>
    </location>
</feature>
<name>A0A9R1TK65_9HYME</name>
<feature type="region of interest" description="Disordered" evidence="7">
    <location>
        <begin position="17"/>
        <end position="257"/>
    </location>
</feature>
<organism evidence="9 10">
    <name type="scientific">Fopius arisanus</name>
    <dbReference type="NCBI Taxonomy" id="64838"/>
    <lineage>
        <taxon>Eukaryota</taxon>
        <taxon>Metazoa</taxon>
        <taxon>Ecdysozoa</taxon>
        <taxon>Arthropoda</taxon>
        <taxon>Hexapoda</taxon>
        <taxon>Insecta</taxon>
        <taxon>Pterygota</taxon>
        <taxon>Neoptera</taxon>
        <taxon>Endopterygota</taxon>
        <taxon>Hymenoptera</taxon>
        <taxon>Apocrita</taxon>
        <taxon>Ichneumonoidea</taxon>
        <taxon>Braconidae</taxon>
        <taxon>Opiinae</taxon>
        <taxon>Fopius</taxon>
    </lineage>
</organism>
<keyword evidence="9" id="KW-1185">Reference proteome</keyword>
<feature type="compositionally biased region" description="Basic and acidic residues" evidence="7">
    <location>
        <begin position="178"/>
        <end position="218"/>
    </location>
</feature>
<dbReference type="GO" id="GO:0005634">
    <property type="term" value="C:nucleus"/>
    <property type="evidence" value="ECO:0007669"/>
    <property type="project" value="TreeGrafter"/>
</dbReference>
<gene>
    <name evidence="10" type="primary">su(sable)</name>
</gene>
<dbReference type="PANTHER" id="PTHR13119:SF12">
    <property type="entry name" value="PROTEIN SUPPRESSOR OF SABLE"/>
    <property type="match status" value="1"/>
</dbReference>
<evidence type="ECO:0000256" key="1">
    <source>
        <dbReference type="ARBA" id="ARBA00022553"/>
    </source>
</evidence>
<dbReference type="InterPro" id="IPR054361">
    <property type="entry name" value="Znf-CCCH_ZC3H4/6/8"/>
</dbReference>
<keyword evidence="2 6" id="KW-0479">Metal-binding</keyword>
<feature type="region of interest" description="Disordered" evidence="7">
    <location>
        <begin position="564"/>
        <end position="634"/>
    </location>
</feature>
<evidence type="ECO:0000313" key="9">
    <source>
        <dbReference type="Proteomes" id="UP000694866"/>
    </source>
</evidence>
<dbReference type="SMART" id="SM00356">
    <property type="entry name" value="ZnF_C3H1"/>
    <property type="match status" value="3"/>
</dbReference>
<feature type="compositionally biased region" description="Polar residues" evidence="7">
    <location>
        <begin position="730"/>
        <end position="742"/>
    </location>
</feature>
<proteinExistence type="predicted"/>
<feature type="compositionally biased region" description="Basic and acidic residues" evidence="7">
    <location>
        <begin position="590"/>
        <end position="605"/>
    </location>
</feature>
<evidence type="ECO:0000256" key="2">
    <source>
        <dbReference type="ARBA" id="ARBA00022723"/>
    </source>
</evidence>
<feature type="region of interest" description="Disordered" evidence="7">
    <location>
        <begin position="997"/>
        <end position="1032"/>
    </location>
</feature>